<protein>
    <recommendedName>
        <fullName evidence="7">Late embryogenesis abundant protein LEA-2 subgroup domain-containing protein</fullName>
    </recommendedName>
</protein>
<keyword evidence="9" id="KW-1185">Reference proteome</keyword>
<keyword evidence="2 6" id="KW-0812">Transmembrane</keyword>
<dbReference type="PANTHER" id="PTHR31234:SF6">
    <property type="entry name" value="LATE EMBRYOGENESIS ABUNDANT PROTEIN LEA-2 SUBGROUP DOMAIN-CONTAINING PROTEIN"/>
    <property type="match status" value="1"/>
</dbReference>
<keyword evidence="4 6" id="KW-0472">Membrane</keyword>
<dbReference type="AlphaFoldDB" id="A0A8X7ZKK6"/>
<accession>A0A8X7ZKK6</accession>
<evidence type="ECO:0000256" key="5">
    <source>
        <dbReference type="SAM" id="MobiDB-lite"/>
    </source>
</evidence>
<sequence>MSDKVFPSSKPAANGTATNATTNNPPPATTNKSHLYNPTSRLPYRPQPHARRHRSRSGRNICCCCCFWTILTILLLLLLAAIAGAALYILYRPHRPSFTITSLRIHRLNLTTSPDSSSSHLSTLFNLTIISKNPNSHISLDYEPFTVSALSDGNDVFLGNGTLPAFSLSKKNQTSFRNVVVSGSNDLDVDAVNSLRSDLKKKKSENGSVMLKIEMDTKVKMKVGGLKTKKVGIRVTCDGIKGSIPKGKTPTVAVTAKSESGLFGIMLGGHNKCKSTEIDGKITFQPFMQANCGDLSKARNNESDLALPFCKSVSTETELVRTVQDGWFTSFKTTCFRSDTWHSCPLLDAIKA</sequence>
<evidence type="ECO:0000313" key="9">
    <source>
        <dbReference type="Proteomes" id="UP000886885"/>
    </source>
</evidence>
<keyword evidence="3 6" id="KW-1133">Transmembrane helix</keyword>
<feature type="region of interest" description="Disordered" evidence="5">
    <location>
        <begin position="1"/>
        <end position="52"/>
    </location>
</feature>
<comment type="caution">
    <text evidence="8">The sequence shown here is derived from an EMBL/GenBank/DDBJ whole genome shotgun (WGS) entry which is preliminary data.</text>
</comment>
<proteinExistence type="predicted"/>
<feature type="domain" description="Late embryogenesis abundant protein LEA-2 subgroup" evidence="7">
    <location>
        <begin position="131"/>
        <end position="237"/>
    </location>
</feature>
<feature type="transmembrane region" description="Helical" evidence="6">
    <location>
        <begin position="61"/>
        <end position="91"/>
    </location>
</feature>
<organism evidence="8 9">
    <name type="scientific">Populus tomentosa</name>
    <name type="common">Chinese white poplar</name>
    <dbReference type="NCBI Taxonomy" id="118781"/>
    <lineage>
        <taxon>Eukaryota</taxon>
        <taxon>Viridiplantae</taxon>
        <taxon>Streptophyta</taxon>
        <taxon>Embryophyta</taxon>
        <taxon>Tracheophyta</taxon>
        <taxon>Spermatophyta</taxon>
        <taxon>Magnoliopsida</taxon>
        <taxon>eudicotyledons</taxon>
        <taxon>Gunneridae</taxon>
        <taxon>Pentapetalae</taxon>
        <taxon>rosids</taxon>
        <taxon>fabids</taxon>
        <taxon>Malpighiales</taxon>
        <taxon>Salicaceae</taxon>
        <taxon>Saliceae</taxon>
        <taxon>Populus</taxon>
    </lineage>
</organism>
<dbReference type="InterPro" id="IPR044839">
    <property type="entry name" value="NDR1-like"/>
</dbReference>
<evidence type="ECO:0000256" key="6">
    <source>
        <dbReference type="SAM" id="Phobius"/>
    </source>
</evidence>
<name>A0A8X7ZKK6_POPTO</name>
<comment type="subcellular location">
    <subcellularLocation>
        <location evidence="1">Membrane</location>
        <topology evidence="1">Single-pass membrane protein</topology>
    </subcellularLocation>
</comment>
<dbReference type="Proteomes" id="UP000886885">
    <property type="component" value="Chromosome 6A"/>
</dbReference>
<dbReference type="GO" id="GO:0005886">
    <property type="term" value="C:plasma membrane"/>
    <property type="evidence" value="ECO:0007669"/>
    <property type="project" value="TreeGrafter"/>
</dbReference>
<dbReference type="InterPro" id="IPR004864">
    <property type="entry name" value="LEA_2"/>
</dbReference>
<evidence type="ECO:0000313" key="8">
    <source>
        <dbReference type="EMBL" id="KAG6772603.1"/>
    </source>
</evidence>
<evidence type="ECO:0000256" key="1">
    <source>
        <dbReference type="ARBA" id="ARBA00004167"/>
    </source>
</evidence>
<gene>
    <name evidence="8" type="ORF">POTOM_024020</name>
</gene>
<evidence type="ECO:0000256" key="3">
    <source>
        <dbReference type="ARBA" id="ARBA00022989"/>
    </source>
</evidence>
<dbReference type="OrthoDB" id="777167at2759"/>
<evidence type="ECO:0000259" key="7">
    <source>
        <dbReference type="Pfam" id="PF03168"/>
    </source>
</evidence>
<evidence type="ECO:0000256" key="2">
    <source>
        <dbReference type="ARBA" id="ARBA00022692"/>
    </source>
</evidence>
<dbReference type="GO" id="GO:0098542">
    <property type="term" value="P:defense response to other organism"/>
    <property type="evidence" value="ECO:0007669"/>
    <property type="project" value="InterPro"/>
</dbReference>
<feature type="compositionally biased region" description="Low complexity" evidence="5">
    <location>
        <begin position="11"/>
        <end position="23"/>
    </location>
</feature>
<dbReference type="EMBL" id="JAAWWB010000011">
    <property type="protein sequence ID" value="KAG6772603.1"/>
    <property type="molecule type" value="Genomic_DNA"/>
</dbReference>
<reference evidence="8" key="1">
    <citation type="journal article" date="2020" name="bioRxiv">
        <title>Hybrid origin of Populus tomentosa Carr. identified through genome sequencing and phylogenomic analysis.</title>
        <authorList>
            <person name="An X."/>
            <person name="Gao K."/>
            <person name="Chen Z."/>
            <person name="Li J."/>
            <person name="Yang X."/>
            <person name="Yang X."/>
            <person name="Zhou J."/>
            <person name="Guo T."/>
            <person name="Zhao T."/>
            <person name="Huang S."/>
            <person name="Miao D."/>
            <person name="Khan W.U."/>
            <person name="Rao P."/>
            <person name="Ye M."/>
            <person name="Lei B."/>
            <person name="Liao W."/>
            <person name="Wang J."/>
            <person name="Ji L."/>
            <person name="Li Y."/>
            <person name="Guo B."/>
            <person name="Mustafa N.S."/>
            <person name="Li S."/>
            <person name="Yun Q."/>
            <person name="Keller S.R."/>
            <person name="Mao J."/>
            <person name="Zhang R."/>
            <person name="Strauss S.H."/>
        </authorList>
    </citation>
    <scope>NUCLEOTIDE SEQUENCE</scope>
    <source>
        <strain evidence="8">GM15</strain>
        <tissue evidence="8">Leaf</tissue>
    </source>
</reference>
<dbReference type="Pfam" id="PF03168">
    <property type="entry name" value="LEA_2"/>
    <property type="match status" value="1"/>
</dbReference>
<evidence type="ECO:0000256" key="4">
    <source>
        <dbReference type="ARBA" id="ARBA00023136"/>
    </source>
</evidence>
<dbReference type="PANTHER" id="PTHR31234">
    <property type="entry name" value="LATE EMBRYOGENESIS ABUNDANT (LEA) HYDROXYPROLINE-RICH GLYCOPROTEIN FAMILY"/>
    <property type="match status" value="1"/>
</dbReference>